<dbReference type="Gene3D" id="3.40.50.720">
    <property type="entry name" value="NAD(P)-binding Rossmann-like Domain"/>
    <property type="match status" value="1"/>
</dbReference>
<accession>A0AAJ0FID6</accession>
<dbReference type="Proteomes" id="UP001244011">
    <property type="component" value="Unassembled WGS sequence"/>
</dbReference>
<sequence length="461" mass="47978">MDGEFMSEYGAADPFALWLYFQQGGKEVQGDENNSTKKTPRPDQLRLQLAPAPATRCMKAVWAAHASPDDPLAALRCDIVPVPALPVPMPMGGSSAGRWVRVRVTRTSLNRRDVAALRGHAGVGAFPVGLGCEAVGRLEDGAEVLVYPVISDAAAVAAAAVAAAAAAARETVTSTATASAATSFCDDDDDDDGEGGGGGGGHNGVTTGTRRLHVLGRHMHGLMAEYAVVPAANLVPKPLCMPVNTAAVLGCAWLVAYRMLFTLSGLPGTFGGRVVRRREREEQGQAQAQAQAQGGRRMLVQGSSGGVATALVQMGAAAGMQVWATGRTEEKRALALRLGAERAFAPDEEIPLRAHAVFSLCGAATWAQAVDSVEDGGAIVLCGDHGGGRAEMDLAGLISRGVAVRGAGMATMEEFRELVGFVAEHRIRPLIDSVVPLDSGVRQGLERFMAGKVRGKLVVSL</sequence>
<evidence type="ECO:0000313" key="4">
    <source>
        <dbReference type="Proteomes" id="UP001244011"/>
    </source>
</evidence>
<dbReference type="PANTHER" id="PTHR45033">
    <property type="match status" value="1"/>
</dbReference>
<dbReference type="AlphaFoldDB" id="A0AAJ0FID6"/>
<evidence type="ECO:0000259" key="2">
    <source>
        <dbReference type="SMART" id="SM00829"/>
    </source>
</evidence>
<dbReference type="InterPro" id="IPR020843">
    <property type="entry name" value="ER"/>
</dbReference>
<proteinExistence type="predicted"/>
<name>A0AAJ0FID6_9PEZI</name>
<keyword evidence="4" id="KW-1185">Reference proteome</keyword>
<dbReference type="InterPro" id="IPR011032">
    <property type="entry name" value="GroES-like_sf"/>
</dbReference>
<feature type="region of interest" description="Disordered" evidence="1">
    <location>
        <begin position="182"/>
        <end position="207"/>
    </location>
</feature>
<dbReference type="GO" id="GO:0016491">
    <property type="term" value="F:oxidoreductase activity"/>
    <property type="evidence" value="ECO:0007669"/>
    <property type="project" value="InterPro"/>
</dbReference>
<gene>
    <name evidence="3" type="ORF">QBC33DRAFT_556801</name>
</gene>
<dbReference type="InterPro" id="IPR013154">
    <property type="entry name" value="ADH-like_N"/>
</dbReference>
<dbReference type="SMART" id="SM00829">
    <property type="entry name" value="PKS_ER"/>
    <property type="match status" value="1"/>
</dbReference>
<dbReference type="InterPro" id="IPR036291">
    <property type="entry name" value="NAD(P)-bd_dom_sf"/>
</dbReference>
<dbReference type="InterPro" id="IPR013149">
    <property type="entry name" value="ADH-like_C"/>
</dbReference>
<dbReference type="Pfam" id="PF08240">
    <property type="entry name" value="ADH_N"/>
    <property type="match status" value="1"/>
</dbReference>
<comment type="caution">
    <text evidence="3">The sequence shown here is derived from an EMBL/GenBank/DDBJ whole genome shotgun (WGS) entry which is preliminary data.</text>
</comment>
<dbReference type="RefSeq" id="XP_060285724.1">
    <property type="nucleotide sequence ID" value="XM_060429758.1"/>
</dbReference>
<evidence type="ECO:0000256" key="1">
    <source>
        <dbReference type="SAM" id="MobiDB-lite"/>
    </source>
</evidence>
<feature type="domain" description="Enoyl reductase (ER)" evidence="2">
    <location>
        <begin position="70"/>
        <end position="459"/>
    </location>
</feature>
<protein>
    <recommendedName>
        <fullName evidence="2">Enoyl reductase (ER) domain-containing protein</fullName>
    </recommendedName>
</protein>
<dbReference type="PANTHER" id="PTHR45033:SF3">
    <property type="entry name" value="DEHYDROGENASE, PUTATIVE (AFU_ORTHOLOGUE AFUA_2G13270)-RELATED"/>
    <property type="match status" value="1"/>
</dbReference>
<dbReference type="Gene3D" id="3.90.180.10">
    <property type="entry name" value="Medium-chain alcohol dehydrogenases, catalytic domain"/>
    <property type="match status" value="2"/>
</dbReference>
<evidence type="ECO:0000313" key="3">
    <source>
        <dbReference type="EMBL" id="KAK1769511.1"/>
    </source>
</evidence>
<dbReference type="SUPFAM" id="SSF50129">
    <property type="entry name" value="GroES-like"/>
    <property type="match status" value="1"/>
</dbReference>
<dbReference type="Pfam" id="PF00107">
    <property type="entry name" value="ADH_zinc_N"/>
    <property type="match status" value="1"/>
</dbReference>
<dbReference type="InterPro" id="IPR052711">
    <property type="entry name" value="Zinc_ADH-like"/>
</dbReference>
<dbReference type="EMBL" id="MU839002">
    <property type="protein sequence ID" value="KAK1769511.1"/>
    <property type="molecule type" value="Genomic_DNA"/>
</dbReference>
<reference evidence="3" key="1">
    <citation type="submission" date="2023-06" db="EMBL/GenBank/DDBJ databases">
        <title>Genome-scale phylogeny and comparative genomics of the fungal order Sordariales.</title>
        <authorList>
            <consortium name="Lawrence Berkeley National Laboratory"/>
            <person name="Hensen N."/>
            <person name="Bonometti L."/>
            <person name="Westerberg I."/>
            <person name="Brannstrom I.O."/>
            <person name="Guillou S."/>
            <person name="Cros-Aarteil S."/>
            <person name="Calhoun S."/>
            <person name="Haridas S."/>
            <person name="Kuo A."/>
            <person name="Mondo S."/>
            <person name="Pangilinan J."/>
            <person name="Riley R."/>
            <person name="Labutti K."/>
            <person name="Andreopoulos B."/>
            <person name="Lipzen A."/>
            <person name="Chen C."/>
            <person name="Yanf M."/>
            <person name="Daum C."/>
            <person name="Ng V."/>
            <person name="Clum A."/>
            <person name="Steindorff A."/>
            <person name="Ohm R."/>
            <person name="Martin F."/>
            <person name="Silar P."/>
            <person name="Natvig D."/>
            <person name="Lalanne C."/>
            <person name="Gautier V."/>
            <person name="Ament-Velasquez S.L."/>
            <person name="Kruys A."/>
            <person name="Hutchinson M.I."/>
            <person name="Powell A.J."/>
            <person name="Barry K."/>
            <person name="Miller A.N."/>
            <person name="Grigoriev I.V."/>
            <person name="Debuchy R."/>
            <person name="Gladieux P."/>
            <person name="Thoren M.H."/>
            <person name="Johannesson H."/>
        </authorList>
    </citation>
    <scope>NUCLEOTIDE SEQUENCE</scope>
    <source>
        <strain evidence="3">8032-3</strain>
    </source>
</reference>
<dbReference type="SUPFAM" id="SSF51735">
    <property type="entry name" value="NAD(P)-binding Rossmann-fold domains"/>
    <property type="match status" value="1"/>
</dbReference>
<dbReference type="GeneID" id="85312945"/>
<feature type="compositionally biased region" description="Acidic residues" evidence="1">
    <location>
        <begin position="185"/>
        <end position="194"/>
    </location>
</feature>
<organism evidence="3 4">
    <name type="scientific">Phialemonium atrogriseum</name>
    <dbReference type="NCBI Taxonomy" id="1093897"/>
    <lineage>
        <taxon>Eukaryota</taxon>
        <taxon>Fungi</taxon>
        <taxon>Dikarya</taxon>
        <taxon>Ascomycota</taxon>
        <taxon>Pezizomycotina</taxon>
        <taxon>Sordariomycetes</taxon>
        <taxon>Sordariomycetidae</taxon>
        <taxon>Cephalothecales</taxon>
        <taxon>Cephalothecaceae</taxon>
        <taxon>Phialemonium</taxon>
    </lineage>
</organism>